<dbReference type="PANTHER" id="PTHR48111">
    <property type="entry name" value="REGULATOR OF RPOS"/>
    <property type="match status" value="1"/>
</dbReference>
<dbReference type="Pfam" id="PF00486">
    <property type="entry name" value="Trans_reg_C"/>
    <property type="match status" value="1"/>
</dbReference>
<evidence type="ECO:0000256" key="4">
    <source>
        <dbReference type="PROSITE-ProRule" id="PRU00169"/>
    </source>
</evidence>
<feature type="modified residue" description="4-aspartylphosphate" evidence="4">
    <location>
        <position position="51"/>
    </location>
</feature>
<dbReference type="GO" id="GO:0000156">
    <property type="term" value="F:phosphorelay response regulator activity"/>
    <property type="evidence" value="ECO:0007669"/>
    <property type="project" value="TreeGrafter"/>
</dbReference>
<gene>
    <name evidence="8" type="ORF">CAL20_04465</name>
</gene>
<dbReference type="Gene3D" id="3.40.50.2300">
    <property type="match status" value="1"/>
</dbReference>
<proteinExistence type="predicted"/>
<name>A0A261USL9_9BORD</name>
<evidence type="ECO:0000256" key="1">
    <source>
        <dbReference type="ARBA" id="ARBA00023015"/>
    </source>
</evidence>
<dbReference type="RefSeq" id="WP_094819870.1">
    <property type="nucleotide sequence ID" value="NZ_NEVO01000002.1"/>
</dbReference>
<dbReference type="PROSITE" id="PS50110">
    <property type="entry name" value="RESPONSE_REGULATORY"/>
    <property type="match status" value="1"/>
</dbReference>
<evidence type="ECO:0000256" key="2">
    <source>
        <dbReference type="ARBA" id="ARBA00023125"/>
    </source>
</evidence>
<keyword evidence="9" id="KW-1185">Reference proteome</keyword>
<dbReference type="GO" id="GO:0005829">
    <property type="term" value="C:cytosol"/>
    <property type="evidence" value="ECO:0007669"/>
    <property type="project" value="TreeGrafter"/>
</dbReference>
<dbReference type="Gene3D" id="1.10.10.10">
    <property type="entry name" value="Winged helix-like DNA-binding domain superfamily/Winged helix DNA-binding domain"/>
    <property type="match status" value="1"/>
</dbReference>
<dbReference type="GO" id="GO:0000976">
    <property type="term" value="F:transcription cis-regulatory region binding"/>
    <property type="evidence" value="ECO:0007669"/>
    <property type="project" value="TreeGrafter"/>
</dbReference>
<dbReference type="AlphaFoldDB" id="A0A261USL9"/>
<dbReference type="PANTHER" id="PTHR48111:SF67">
    <property type="entry name" value="TRANSCRIPTIONAL REGULATORY PROTEIN TCTD"/>
    <property type="match status" value="1"/>
</dbReference>
<comment type="caution">
    <text evidence="8">The sequence shown here is derived from an EMBL/GenBank/DDBJ whole genome shotgun (WGS) entry which is preliminary data.</text>
</comment>
<evidence type="ECO:0000313" key="8">
    <source>
        <dbReference type="EMBL" id="OZI64898.1"/>
    </source>
</evidence>
<dbReference type="EMBL" id="NEVQ01000003">
    <property type="protein sequence ID" value="OZI64898.1"/>
    <property type="molecule type" value="Genomic_DNA"/>
</dbReference>
<evidence type="ECO:0000259" key="6">
    <source>
        <dbReference type="PROSITE" id="PS50110"/>
    </source>
</evidence>
<keyword evidence="3" id="KW-0804">Transcription</keyword>
<dbReference type="GO" id="GO:0032993">
    <property type="term" value="C:protein-DNA complex"/>
    <property type="evidence" value="ECO:0007669"/>
    <property type="project" value="TreeGrafter"/>
</dbReference>
<dbReference type="Pfam" id="PF00072">
    <property type="entry name" value="Response_reg"/>
    <property type="match status" value="1"/>
</dbReference>
<organism evidence="8 9">
    <name type="scientific">Bordetella genomosp. 4</name>
    <dbReference type="NCBI Taxonomy" id="463044"/>
    <lineage>
        <taxon>Bacteria</taxon>
        <taxon>Pseudomonadati</taxon>
        <taxon>Pseudomonadota</taxon>
        <taxon>Betaproteobacteria</taxon>
        <taxon>Burkholderiales</taxon>
        <taxon>Alcaligenaceae</taxon>
        <taxon>Bordetella</taxon>
    </lineage>
</organism>
<feature type="domain" description="Response regulatory" evidence="6">
    <location>
        <begin position="2"/>
        <end position="116"/>
    </location>
</feature>
<evidence type="ECO:0000259" key="7">
    <source>
        <dbReference type="PROSITE" id="PS51755"/>
    </source>
</evidence>
<evidence type="ECO:0000256" key="3">
    <source>
        <dbReference type="ARBA" id="ARBA00023163"/>
    </source>
</evidence>
<reference evidence="8 9" key="1">
    <citation type="submission" date="2017-05" db="EMBL/GenBank/DDBJ databases">
        <title>Complete and WGS of Bordetella genogroups.</title>
        <authorList>
            <person name="Spilker T."/>
            <person name="LiPuma J."/>
        </authorList>
    </citation>
    <scope>NUCLEOTIDE SEQUENCE [LARGE SCALE GENOMIC DNA]</scope>
    <source>
        <strain evidence="8 9">AU9919</strain>
    </source>
</reference>
<keyword evidence="4" id="KW-0597">Phosphoprotein</keyword>
<feature type="DNA-binding region" description="OmpR/PhoB-type" evidence="5">
    <location>
        <begin position="124"/>
        <end position="220"/>
    </location>
</feature>
<dbReference type="CDD" id="cd00383">
    <property type="entry name" value="trans_reg_C"/>
    <property type="match status" value="1"/>
</dbReference>
<dbReference type="InterPro" id="IPR001867">
    <property type="entry name" value="OmpR/PhoB-type_DNA-bd"/>
</dbReference>
<dbReference type="SMART" id="SM00862">
    <property type="entry name" value="Trans_reg_C"/>
    <property type="match status" value="1"/>
</dbReference>
<dbReference type="GO" id="GO:0006355">
    <property type="term" value="P:regulation of DNA-templated transcription"/>
    <property type="evidence" value="ECO:0007669"/>
    <property type="project" value="InterPro"/>
</dbReference>
<evidence type="ECO:0000313" key="9">
    <source>
        <dbReference type="Proteomes" id="UP000216885"/>
    </source>
</evidence>
<keyword evidence="1" id="KW-0805">Transcription regulation</keyword>
<sequence length="228" mass="25279">MRILLVEDELEMASWLVRALAQSGFTPDHAPDARSAEAMMSAHEYDAIVMDLRLPDKHGLVVLRDMRNRDDRTPVLLLTAQGALQDRVRGLNLGADDFLTKPFALEELEARVAALVRRSRGRQQPRLQCGSLSYDGESRAFTLDGVLLLLTPREHAALVALLTRSGYPVDKAQLFGKVFTQDSESSLDAIEVVLHRLRKKLAGSDVRIVTVRGLGYMLESSVSETAEL</sequence>
<dbReference type="CDD" id="cd17624">
    <property type="entry name" value="REC_OmpR_PmrA-like"/>
    <property type="match status" value="1"/>
</dbReference>
<keyword evidence="2 5" id="KW-0238">DNA-binding</keyword>
<feature type="domain" description="OmpR/PhoB-type" evidence="7">
    <location>
        <begin position="124"/>
        <end position="220"/>
    </location>
</feature>
<dbReference type="InterPro" id="IPR036388">
    <property type="entry name" value="WH-like_DNA-bd_sf"/>
</dbReference>
<accession>A0A261USL9</accession>
<protein>
    <submittedName>
        <fullName evidence="8">DNA-binding response regulator</fullName>
    </submittedName>
</protein>
<dbReference type="OrthoDB" id="9802426at2"/>
<dbReference type="Proteomes" id="UP000216885">
    <property type="component" value="Unassembled WGS sequence"/>
</dbReference>
<dbReference type="InterPro" id="IPR001789">
    <property type="entry name" value="Sig_transdc_resp-reg_receiver"/>
</dbReference>
<dbReference type="Gene3D" id="6.10.250.690">
    <property type="match status" value="1"/>
</dbReference>
<dbReference type="InterPro" id="IPR039420">
    <property type="entry name" value="WalR-like"/>
</dbReference>
<dbReference type="PROSITE" id="PS51755">
    <property type="entry name" value="OMPR_PHOB"/>
    <property type="match status" value="1"/>
</dbReference>
<dbReference type="SUPFAM" id="SSF52172">
    <property type="entry name" value="CheY-like"/>
    <property type="match status" value="1"/>
</dbReference>
<dbReference type="SMART" id="SM00448">
    <property type="entry name" value="REC"/>
    <property type="match status" value="1"/>
</dbReference>
<dbReference type="InterPro" id="IPR011006">
    <property type="entry name" value="CheY-like_superfamily"/>
</dbReference>
<evidence type="ECO:0000256" key="5">
    <source>
        <dbReference type="PROSITE-ProRule" id="PRU01091"/>
    </source>
</evidence>